<sequence length="73" mass="8546">MICEFKKQSVGVWIYDSHSELPDLTKQQYQTWSGEELFAFLLKAASKRLRTPHLTLSSPVIQKSQQVYRFTPK</sequence>
<dbReference type="Proteomes" id="UP001054945">
    <property type="component" value="Unassembled WGS sequence"/>
</dbReference>
<keyword evidence="2" id="KW-1185">Reference proteome</keyword>
<accession>A0AAV4WKT7</accession>
<proteinExistence type="predicted"/>
<gene>
    <name evidence="1" type="ORF">CEXT_653481</name>
</gene>
<protein>
    <submittedName>
        <fullName evidence="1">Uncharacterized protein</fullName>
    </submittedName>
</protein>
<evidence type="ECO:0000313" key="2">
    <source>
        <dbReference type="Proteomes" id="UP001054945"/>
    </source>
</evidence>
<evidence type="ECO:0000313" key="1">
    <source>
        <dbReference type="EMBL" id="GIY83422.1"/>
    </source>
</evidence>
<dbReference type="EMBL" id="BPLR01016383">
    <property type="protein sequence ID" value="GIY83422.1"/>
    <property type="molecule type" value="Genomic_DNA"/>
</dbReference>
<organism evidence="1 2">
    <name type="scientific">Caerostris extrusa</name>
    <name type="common">Bark spider</name>
    <name type="synonym">Caerostris bankana</name>
    <dbReference type="NCBI Taxonomy" id="172846"/>
    <lineage>
        <taxon>Eukaryota</taxon>
        <taxon>Metazoa</taxon>
        <taxon>Ecdysozoa</taxon>
        <taxon>Arthropoda</taxon>
        <taxon>Chelicerata</taxon>
        <taxon>Arachnida</taxon>
        <taxon>Araneae</taxon>
        <taxon>Araneomorphae</taxon>
        <taxon>Entelegynae</taxon>
        <taxon>Araneoidea</taxon>
        <taxon>Araneidae</taxon>
        <taxon>Caerostris</taxon>
    </lineage>
</organism>
<dbReference type="AlphaFoldDB" id="A0AAV4WKT7"/>
<comment type="caution">
    <text evidence="1">The sequence shown here is derived from an EMBL/GenBank/DDBJ whole genome shotgun (WGS) entry which is preliminary data.</text>
</comment>
<reference evidence="1 2" key="1">
    <citation type="submission" date="2021-06" db="EMBL/GenBank/DDBJ databases">
        <title>Caerostris extrusa draft genome.</title>
        <authorList>
            <person name="Kono N."/>
            <person name="Arakawa K."/>
        </authorList>
    </citation>
    <scope>NUCLEOTIDE SEQUENCE [LARGE SCALE GENOMIC DNA]</scope>
</reference>
<name>A0AAV4WKT7_CAEEX</name>